<protein>
    <submittedName>
        <fullName evidence="1">Uncharacterized protein</fullName>
    </submittedName>
</protein>
<gene>
    <name evidence="1" type="ORF">HK097_004080</name>
</gene>
<evidence type="ECO:0000313" key="2">
    <source>
        <dbReference type="Proteomes" id="UP001212841"/>
    </source>
</evidence>
<reference evidence="1" key="1">
    <citation type="submission" date="2020-05" db="EMBL/GenBank/DDBJ databases">
        <title>Phylogenomic resolution of chytrid fungi.</title>
        <authorList>
            <person name="Stajich J.E."/>
            <person name="Amses K."/>
            <person name="Simmons R."/>
            <person name="Seto K."/>
            <person name="Myers J."/>
            <person name="Bonds A."/>
            <person name="Quandt C.A."/>
            <person name="Barry K."/>
            <person name="Liu P."/>
            <person name="Grigoriev I."/>
            <person name="Longcore J.E."/>
            <person name="James T.Y."/>
        </authorList>
    </citation>
    <scope>NUCLEOTIDE SEQUENCE</scope>
    <source>
        <strain evidence="1">JEL0318</strain>
    </source>
</reference>
<dbReference type="GO" id="GO:0003677">
    <property type="term" value="F:DNA binding"/>
    <property type="evidence" value="ECO:0007669"/>
    <property type="project" value="InterPro"/>
</dbReference>
<dbReference type="AlphaFoldDB" id="A0AAD5SFQ0"/>
<keyword evidence="2" id="KW-1185">Reference proteome</keyword>
<dbReference type="InterPro" id="IPR011010">
    <property type="entry name" value="DNA_brk_join_enz"/>
</dbReference>
<accession>A0AAD5SFQ0</accession>
<name>A0AAD5SFQ0_9FUNG</name>
<dbReference type="Proteomes" id="UP001212841">
    <property type="component" value="Unassembled WGS sequence"/>
</dbReference>
<organism evidence="1 2">
    <name type="scientific">Rhizophlyctis rosea</name>
    <dbReference type="NCBI Taxonomy" id="64517"/>
    <lineage>
        <taxon>Eukaryota</taxon>
        <taxon>Fungi</taxon>
        <taxon>Fungi incertae sedis</taxon>
        <taxon>Chytridiomycota</taxon>
        <taxon>Chytridiomycota incertae sedis</taxon>
        <taxon>Chytridiomycetes</taxon>
        <taxon>Rhizophlyctidales</taxon>
        <taxon>Rhizophlyctidaceae</taxon>
        <taxon>Rhizophlyctis</taxon>
    </lineage>
</organism>
<evidence type="ECO:0000313" key="1">
    <source>
        <dbReference type="EMBL" id="KAJ3053532.1"/>
    </source>
</evidence>
<dbReference type="EMBL" id="JADGJD010000200">
    <property type="protein sequence ID" value="KAJ3053532.1"/>
    <property type="molecule type" value="Genomic_DNA"/>
</dbReference>
<comment type="caution">
    <text evidence="1">The sequence shown here is derived from an EMBL/GenBank/DDBJ whole genome shotgun (WGS) entry which is preliminary data.</text>
</comment>
<sequence length="365" mass="42453">MNAQLAKNALERYFQSENIATNSRKVKLSALNTMQTLDVLKHFSVPERLLDIVKNATYKKKDAIHRYSQSQISNLCKTASKIAQHLTDDEKVQLLDQYYDLKNDYNSRYKKMRLSKKQKLDAFKVNIVDEYKAYNGANCMEYKEGNIQQKMNDRQTAAYQPYNQLVEKLLALFSKYREKGVTRARDLFRFQFVVAALIYLLADRNRRLDIWDASLTDTENVNAVLREDGILLKKTNKKWEKNVLLPITNVQLVEAVKMLADQRKHQNKDRLFLKENGDVPTNGVKWFADAFTRTMKVLEVGDKLTMGVFRMAFGIQLSQQHDGTAINEKRIEDMMGHSWNVHQRRYNLTSLENGDVDMEEGEASE</sequence>
<dbReference type="SUPFAM" id="SSF56349">
    <property type="entry name" value="DNA breaking-rejoining enzymes"/>
    <property type="match status" value="1"/>
</dbReference>
<proteinExistence type="predicted"/>